<keyword evidence="2" id="KW-0812">Transmembrane</keyword>
<protein>
    <recommendedName>
        <fullName evidence="3">Heparan-alpha-glucosaminide N-acetyltransferase catalytic domain-containing protein</fullName>
    </recommendedName>
</protein>
<feature type="transmembrane region" description="Helical" evidence="2">
    <location>
        <begin position="476"/>
        <end position="497"/>
    </location>
</feature>
<evidence type="ECO:0000313" key="5">
    <source>
        <dbReference type="Proteomes" id="UP001211907"/>
    </source>
</evidence>
<feature type="compositionally biased region" description="Acidic residues" evidence="1">
    <location>
        <begin position="312"/>
        <end position="323"/>
    </location>
</feature>
<proteinExistence type="predicted"/>
<comment type="caution">
    <text evidence="4">The sequence shown here is derived from an EMBL/GenBank/DDBJ whole genome shotgun (WGS) entry which is preliminary data.</text>
</comment>
<feature type="transmembrane region" description="Helical" evidence="2">
    <location>
        <begin position="577"/>
        <end position="598"/>
    </location>
</feature>
<feature type="compositionally biased region" description="Polar residues" evidence="1">
    <location>
        <begin position="1"/>
        <end position="30"/>
    </location>
</feature>
<feature type="region of interest" description="Disordered" evidence="1">
    <location>
        <begin position="269"/>
        <end position="413"/>
    </location>
</feature>
<dbReference type="PANTHER" id="PTHR31061:SF24">
    <property type="entry name" value="LD22376P"/>
    <property type="match status" value="1"/>
</dbReference>
<feature type="compositionally biased region" description="Polar residues" evidence="1">
    <location>
        <begin position="269"/>
        <end position="288"/>
    </location>
</feature>
<feature type="transmembrane region" description="Helical" evidence="2">
    <location>
        <begin position="826"/>
        <end position="847"/>
    </location>
</feature>
<gene>
    <name evidence="4" type="ORF">HK100_011234</name>
</gene>
<feature type="compositionally biased region" description="Low complexity" evidence="1">
    <location>
        <begin position="136"/>
        <end position="169"/>
    </location>
</feature>
<organism evidence="4 5">
    <name type="scientific">Physocladia obscura</name>
    <dbReference type="NCBI Taxonomy" id="109957"/>
    <lineage>
        <taxon>Eukaryota</taxon>
        <taxon>Fungi</taxon>
        <taxon>Fungi incertae sedis</taxon>
        <taxon>Chytridiomycota</taxon>
        <taxon>Chytridiomycota incertae sedis</taxon>
        <taxon>Chytridiomycetes</taxon>
        <taxon>Chytridiales</taxon>
        <taxon>Chytriomycetaceae</taxon>
        <taxon>Physocladia</taxon>
    </lineage>
</organism>
<accession>A0AAD5T1I8</accession>
<feature type="compositionally biased region" description="Polar residues" evidence="1">
    <location>
        <begin position="328"/>
        <end position="343"/>
    </location>
</feature>
<dbReference type="Proteomes" id="UP001211907">
    <property type="component" value="Unassembled WGS sequence"/>
</dbReference>
<feature type="transmembrane region" description="Helical" evidence="2">
    <location>
        <begin position="797"/>
        <end position="820"/>
    </location>
</feature>
<dbReference type="InterPro" id="IPR011989">
    <property type="entry name" value="ARM-like"/>
</dbReference>
<evidence type="ECO:0000256" key="2">
    <source>
        <dbReference type="SAM" id="Phobius"/>
    </source>
</evidence>
<feature type="transmembrane region" description="Helical" evidence="2">
    <location>
        <begin position="652"/>
        <end position="670"/>
    </location>
</feature>
<dbReference type="SUPFAM" id="SSF48371">
    <property type="entry name" value="ARM repeat"/>
    <property type="match status" value="1"/>
</dbReference>
<evidence type="ECO:0000313" key="4">
    <source>
        <dbReference type="EMBL" id="KAJ3124436.1"/>
    </source>
</evidence>
<dbReference type="PANTHER" id="PTHR31061">
    <property type="entry name" value="LD22376P"/>
    <property type="match status" value="1"/>
</dbReference>
<evidence type="ECO:0000256" key="1">
    <source>
        <dbReference type="SAM" id="MobiDB-lite"/>
    </source>
</evidence>
<dbReference type="InterPro" id="IPR012429">
    <property type="entry name" value="HGSNAT_cat"/>
</dbReference>
<dbReference type="Gene3D" id="1.25.10.10">
    <property type="entry name" value="Leucine-rich Repeat Variant"/>
    <property type="match status" value="1"/>
</dbReference>
<feature type="non-terminal residue" evidence="4">
    <location>
        <position position="1"/>
    </location>
</feature>
<keyword evidence="2" id="KW-0472">Membrane</keyword>
<feature type="compositionally biased region" description="Low complexity" evidence="1">
    <location>
        <begin position="373"/>
        <end position="383"/>
    </location>
</feature>
<feature type="transmembrane region" description="Helical" evidence="2">
    <location>
        <begin position="691"/>
        <end position="716"/>
    </location>
</feature>
<keyword evidence="5" id="KW-1185">Reference proteome</keyword>
<reference evidence="4" key="1">
    <citation type="submission" date="2020-05" db="EMBL/GenBank/DDBJ databases">
        <title>Phylogenomic resolution of chytrid fungi.</title>
        <authorList>
            <person name="Stajich J.E."/>
            <person name="Amses K."/>
            <person name="Simmons R."/>
            <person name="Seto K."/>
            <person name="Myers J."/>
            <person name="Bonds A."/>
            <person name="Quandt C.A."/>
            <person name="Barry K."/>
            <person name="Liu P."/>
            <person name="Grigoriev I."/>
            <person name="Longcore J.E."/>
            <person name="James T.Y."/>
        </authorList>
    </citation>
    <scope>NUCLEOTIDE SEQUENCE</scope>
    <source>
        <strain evidence="4">JEL0513</strain>
    </source>
</reference>
<feature type="compositionally biased region" description="Acidic residues" evidence="1">
    <location>
        <begin position="98"/>
        <end position="112"/>
    </location>
</feature>
<feature type="region of interest" description="Disordered" evidence="1">
    <location>
        <begin position="1"/>
        <end position="66"/>
    </location>
</feature>
<feature type="compositionally biased region" description="Low complexity" evidence="1">
    <location>
        <begin position="344"/>
        <end position="362"/>
    </location>
</feature>
<feature type="transmembrane region" description="Helical" evidence="2">
    <location>
        <begin position="722"/>
        <end position="746"/>
    </location>
</feature>
<feature type="domain" description="Heparan-alpha-glucosaminide N-acetyltransferase catalytic" evidence="3">
    <location>
        <begin position="442"/>
        <end position="589"/>
    </location>
</feature>
<sequence length="1281" mass="139489">MALTQNIARNNASITSNSTNRNSPTANTRSKYGEINEDDDGFMSAREDNGSLSDNSENSDHSDWSQSQQSFYSAILPAGASMSASLSPSVAIYHSDEAFNDSDNDNGDDENDTASFITARSATSRISRVSRRSASHRINNTNTNVNTSNIESKSTNSIKTSNSSSSGKSREFSSIISTLSSSISSGISKRVTLALPTRLSHSPITDTIVSAPGETAGRVSPSLLIFPLSSSSPDSASVQRSLPVIASDSDLPPVFPTRPVFTIVTPANNSISSSNSFQETKNLSSVQKQPEEVLNHLYSESSDSNNDHSEENSDDNEDDDDGSDNGSMATVTAISSSRFNTRNQSASPSLSSPARSLPSSQRPVPPRLHSSDRSVSGSSRNPSTIVSIGVGGAQQPINSSDSISSRSTVIQEHRRDAMTAAVDNSNSNNSSSSSQSRRLPVRLVSLDVFRGLVIIGMIIANFQVDGAWPIMMHPDWIGFSFADVVFPSFIFIMGAAIPISMKQRAPTASLPSSVAYSRQSIQKVLLRSLKLFGIGFLLNLPASFATFRVMGVLQRMGIIYAIVASSYLLIPSPRVFIYGLPSFLILLWTLITVLYMPAAGEQPYPDLPPCPARTALEFSYFSPAHCTAQSAIDSAVFGRNHTYMHLPFDNEGLLSTLTACVTCIAGCALGQSLQRATLSHDYSDGSWRRRLAARIAGAAAVSGAVGVGGFAGVFGVPVAKNLWTPSFVGACLFFSGSVYTAVFLWIDGIGNSNGGAGEINEQTYLLARSNGNSGRSSLAGWDLQEIKMLASCGQNPLALFVISTVFEKVLYMTGLGMWLFRNLFEWIQPLGLASLLWSFSWALFVFIPIGVYMNTRKCTLLPDEKTEIRTTLLSLVCDESPKLIRAYAETISKIAQIDYPHDWPEVIPSLLATIESTFNLASPLQQQLTANPQNFACLKRVNLSQQHAIYTLHRTIKAMYTVKTMRVRHVIYQIAPQLVQNLSLLFASNVSTFLTNFPTPPQAAAALTDVFVVEKLDGVIQIARLCLKILRRLIVNGFPERSDFVRVNNGQPKSGDGVVVAAPDFYKPFERVDACVKTLQIRQSITNLPALKPIWQAASKIALTIGKLYSDLISSRAINFVVCRGSMDVLRYYWSLIANGSSSGAPDANGNNDDFVERILLQALIIFRADRHPQTDYVIKLLSEQLLTPSFVTNAAQILVTKYMVMNNEELERWNDEPESFMADEEADQWEFSLRMCAQKALMDLISKNRTTIAPVLVSMLQQVSEISPSADSNSILMKDA</sequence>
<dbReference type="Pfam" id="PF07786">
    <property type="entry name" value="HGSNAT_cat"/>
    <property type="match status" value="1"/>
</dbReference>
<keyword evidence="2" id="KW-1133">Transmembrane helix</keyword>
<feature type="transmembrane region" description="Helical" evidence="2">
    <location>
        <begin position="553"/>
        <end position="570"/>
    </location>
</feature>
<feature type="compositionally biased region" description="Low complexity" evidence="1">
    <location>
        <begin position="117"/>
        <end position="127"/>
    </location>
</feature>
<dbReference type="InterPro" id="IPR016024">
    <property type="entry name" value="ARM-type_fold"/>
</dbReference>
<evidence type="ECO:0000259" key="3">
    <source>
        <dbReference type="Pfam" id="PF07786"/>
    </source>
</evidence>
<name>A0AAD5T1I8_9FUNG</name>
<dbReference type="EMBL" id="JADGJH010000671">
    <property type="protein sequence ID" value="KAJ3124436.1"/>
    <property type="molecule type" value="Genomic_DNA"/>
</dbReference>
<feature type="transmembrane region" description="Helical" evidence="2">
    <location>
        <begin position="528"/>
        <end position="547"/>
    </location>
</feature>
<feature type="region of interest" description="Disordered" evidence="1">
    <location>
        <begin position="98"/>
        <end position="169"/>
    </location>
</feature>
<feature type="transmembrane region" description="Helical" evidence="2">
    <location>
        <begin position="443"/>
        <end position="464"/>
    </location>
</feature>